<dbReference type="InterPro" id="IPR003877">
    <property type="entry name" value="SPRY_dom"/>
</dbReference>
<protein>
    <submittedName>
        <fullName evidence="4">B30.2/SPRY domain-containing protein</fullName>
    </submittedName>
</protein>
<name>A0A914HNW3_GLORO</name>
<dbReference type="InterPro" id="IPR044736">
    <property type="entry name" value="Gid1/RanBPM/SPLA_SPRY"/>
</dbReference>
<dbReference type="Pfam" id="PF00622">
    <property type="entry name" value="SPRY"/>
    <property type="match status" value="1"/>
</dbReference>
<feature type="coiled-coil region" evidence="1">
    <location>
        <begin position="135"/>
        <end position="166"/>
    </location>
</feature>
<dbReference type="SUPFAM" id="SSF49899">
    <property type="entry name" value="Concanavalin A-like lectins/glucanases"/>
    <property type="match status" value="1"/>
</dbReference>
<reference evidence="4" key="1">
    <citation type="submission" date="2022-11" db="UniProtKB">
        <authorList>
            <consortium name="WormBaseParasite"/>
        </authorList>
    </citation>
    <scope>IDENTIFICATION</scope>
</reference>
<evidence type="ECO:0000259" key="2">
    <source>
        <dbReference type="PROSITE" id="PS50188"/>
    </source>
</evidence>
<dbReference type="CDD" id="cd12885">
    <property type="entry name" value="SPRY_RanBP_like"/>
    <property type="match status" value="1"/>
</dbReference>
<dbReference type="Gene3D" id="2.60.120.920">
    <property type="match status" value="1"/>
</dbReference>
<dbReference type="InterPro" id="IPR050618">
    <property type="entry name" value="Ubq-SigPath_Reg"/>
</dbReference>
<proteinExistence type="predicted"/>
<evidence type="ECO:0000313" key="4">
    <source>
        <dbReference type="WBParaSite" id="Gr19_v10_g3032.t1"/>
    </source>
</evidence>
<feature type="coiled-coil region" evidence="1">
    <location>
        <begin position="55"/>
        <end position="111"/>
    </location>
</feature>
<evidence type="ECO:0000256" key="1">
    <source>
        <dbReference type="SAM" id="Coils"/>
    </source>
</evidence>
<dbReference type="Proteomes" id="UP000887572">
    <property type="component" value="Unplaced"/>
</dbReference>
<dbReference type="AlphaFoldDB" id="A0A914HNW3"/>
<organism evidence="3 4">
    <name type="scientific">Globodera rostochiensis</name>
    <name type="common">Golden nematode worm</name>
    <name type="synonym">Heterodera rostochiensis</name>
    <dbReference type="NCBI Taxonomy" id="31243"/>
    <lineage>
        <taxon>Eukaryota</taxon>
        <taxon>Metazoa</taxon>
        <taxon>Ecdysozoa</taxon>
        <taxon>Nematoda</taxon>
        <taxon>Chromadorea</taxon>
        <taxon>Rhabditida</taxon>
        <taxon>Tylenchina</taxon>
        <taxon>Tylenchomorpha</taxon>
        <taxon>Tylenchoidea</taxon>
        <taxon>Heteroderidae</taxon>
        <taxon>Heteroderinae</taxon>
        <taxon>Globodera</taxon>
    </lineage>
</organism>
<keyword evidence="3" id="KW-1185">Reference proteome</keyword>
<feature type="domain" description="B30.2/SPRY" evidence="2">
    <location>
        <begin position="156"/>
        <end position="353"/>
    </location>
</feature>
<dbReference type="WBParaSite" id="Gr19_v10_g3032.t1">
    <property type="protein sequence ID" value="Gr19_v10_g3032.t1"/>
    <property type="gene ID" value="Gr19_v10_g3032"/>
</dbReference>
<dbReference type="SMART" id="SM00449">
    <property type="entry name" value="SPRY"/>
    <property type="match status" value="1"/>
</dbReference>
<keyword evidence="1" id="KW-0175">Coiled coil</keyword>
<dbReference type="PANTHER" id="PTHR12864">
    <property type="entry name" value="RAN BINDING PROTEIN 9-RELATED"/>
    <property type="match status" value="1"/>
</dbReference>
<sequence>MSNLTEYEKLEEKIGWLNEDQQKLVSIDQFLLMQSDQKALLQRLNALEQKQTLNTEQQKNDQKALIEELRQMKEELKRTKELVDKKLEQKMEALETKMEQYQNKQQQTIDELTVKLKVSIDQLSLKYQGEHENLMDKMKKQRATDLAELEKYQKEQQLNIVDLQKTVTTKREIVPNRWDPAACHDRLALIGPDRLIVQYNGETNLGASTVRAEKPMSSNPYGISYFEVKILATTKGFVLIGLATKQMPLDKYVGVYEGTYAYECDGAFWGHEVGGCSHLANGRPLIGGKPSFDVGDVIGCGVNLATRQIIYTKNGERLDNAGFLVDYAANFYPCVSLGKPGTKIEANFGPNFQFNISNET</sequence>
<dbReference type="PROSITE" id="PS50188">
    <property type="entry name" value="B302_SPRY"/>
    <property type="match status" value="1"/>
</dbReference>
<evidence type="ECO:0000313" key="3">
    <source>
        <dbReference type="Proteomes" id="UP000887572"/>
    </source>
</evidence>
<dbReference type="InterPro" id="IPR013320">
    <property type="entry name" value="ConA-like_dom_sf"/>
</dbReference>
<dbReference type="InterPro" id="IPR043136">
    <property type="entry name" value="B30.2/SPRY_sf"/>
</dbReference>
<dbReference type="InterPro" id="IPR001870">
    <property type="entry name" value="B30.2/SPRY"/>
</dbReference>
<accession>A0A914HNW3</accession>